<dbReference type="KEGG" id="gey:QMQ05_07300"/>
<dbReference type="RefSeq" id="WP_345474246.1">
    <property type="nucleotide sequence ID" value="NZ_CP125942.1"/>
</dbReference>
<sequence length="173" mass="19560">MGSIKKGMKVIVTHKAEGGWVRVTSGSLTGWVIEKGNLRRHGPYSVAVYGTLRTGQSAYNVMNGFQQKVTNQRLASSSLYQMWNPNWTFLTNGPKTVVAEQFQYSDAKGPAMLKKLDIYEGQLKYQGKPMYTRQNVYLTDESQSWTYKTTSFSEKVVKNSGRYISSGDFLKRS</sequence>
<reference evidence="2 3" key="1">
    <citation type="submission" date="2023-05" db="EMBL/GenBank/DDBJ databases">
        <title>Glutamicibacter sp. B1, complete genome.</title>
        <authorList>
            <person name="Long Y.H."/>
            <person name="Fang T."/>
            <person name="Li X.Y."/>
        </authorList>
    </citation>
    <scope>NUCLEOTIDE SEQUENCE [LARGE SCALE GENOMIC DNA]</scope>
    <source>
        <strain evidence="2 3">B1</strain>
    </source>
</reference>
<evidence type="ECO:0000259" key="1">
    <source>
        <dbReference type="Pfam" id="PF06094"/>
    </source>
</evidence>
<feature type="domain" description="Gamma-glutamylcyclotransferase AIG2-like" evidence="1">
    <location>
        <begin position="46"/>
        <end position="169"/>
    </location>
</feature>
<protein>
    <submittedName>
        <fullName evidence="2">Gamma-glutamylcyclotransferase</fullName>
    </submittedName>
</protein>
<organism evidence="2 3">
    <name type="scientific">Glutamicibacter ectropisis</name>
    <dbReference type="NCBI Taxonomy" id="3046593"/>
    <lineage>
        <taxon>Bacteria</taxon>
        <taxon>Bacillati</taxon>
        <taxon>Actinomycetota</taxon>
        <taxon>Actinomycetes</taxon>
        <taxon>Micrococcales</taxon>
        <taxon>Micrococcaceae</taxon>
        <taxon>Glutamicibacter</taxon>
    </lineage>
</organism>
<dbReference type="Pfam" id="PF06094">
    <property type="entry name" value="GGACT"/>
    <property type="match status" value="1"/>
</dbReference>
<name>A0AAU6WI18_9MICC</name>
<dbReference type="EMBL" id="CP125942">
    <property type="protein sequence ID" value="XAO47315.1"/>
    <property type="molecule type" value="Genomic_DNA"/>
</dbReference>
<dbReference type="InterPro" id="IPR009288">
    <property type="entry name" value="AIG2-like_dom"/>
</dbReference>
<evidence type="ECO:0000313" key="3">
    <source>
        <dbReference type="Proteomes" id="UP001486888"/>
    </source>
</evidence>
<dbReference type="InterPro" id="IPR036568">
    <property type="entry name" value="GGCT-like_sf"/>
</dbReference>
<proteinExistence type="predicted"/>
<accession>A0AAU6WI18</accession>
<evidence type="ECO:0000313" key="2">
    <source>
        <dbReference type="EMBL" id="XAO47315.1"/>
    </source>
</evidence>
<dbReference type="Proteomes" id="UP001486888">
    <property type="component" value="Chromosome"/>
</dbReference>
<dbReference type="Gene3D" id="3.10.490.10">
    <property type="entry name" value="Gamma-glutamyl cyclotransferase-like"/>
    <property type="match status" value="1"/>
</dbReference>
<keyword evidence="3" id="KW-1185">Reference proteome</keyword>
<gene>
    <name evidence="2" type="ORF">QMQ05_07300</name>
</gene>
<dbReference type="AlphaFoldDB" id="A0AAU6WI18"/>
<dbReference type="SUPFAM" id="SSF110857">
    <property type="entry name" value="Gamma-glutamyl cyclotransferase-like"/>
    <property type="match status" value="1"/>
</dbReference>